<organism evidence="1 2">
    <name type="scientific">Piloderma croceum (strain F 1598)</name>
    <dbReference type="NCBI Taxonomy" id="765440"/>
    <lineage>
        <taxon>Eukaryota</taxon>
        <taxon>Fungi</taxon>
        <taxon>Dikarya</taxon>
        <taxon>Basidiomycota</taxon>
        <taxon>Agaricomycotina</taxon>
        <taxon>Agaricomycetes</taxon>
        <taxon>Agaricomycetidae</taxon>
        <taxon>Atheliales</taxon>
        <taxon>Atheliaceae</taxon>
        <taxon>Piloderma</taxon>
    </lineage>
</organism>
<gene>
    <name evidence="1" type="ORF">PILCRDRAFT_815899</name>
</gene>
<evidence type="ECO:0000313" key="1">
    <source>
        <dbReference type="EMBL" id="KIM86663.1"/>
    </source>
</evidence>
<dbReference type="InParanoid" id="A0A0C3BJY6"/>
<dbReference type="Proteomes" id="UP000054166">
    <property type="component" value="Unassembled WGS sequence"/>
</dbReference>
<accession>A0A0C3BJY6</accession>
<sequence length="74" mass="8609">MSQHPEPYHPNVKNEGCRNAFDIQYQSSTFSSFGSCSEILNRMLLRWRDSICERPNSRPCIWHNGSYPNDDGQC</sequence>
<protein>
    <submittedName>
        <fullName evidence="1">Uncharacterized protein</fullName>
    </submittedName>
</protein>
<evidence type="ECO:0000313" key="2">
    <source>
        <dbReference type="Proteomes" id="UP000054166"/>
    </source>
</evidence>
<name>A0A0C3BJY6_PILCF</name>
<keyword evidence="2" id="KW-1185">Reference proteome</keyword>
<dbReference type="EMBL" id="KN832981">
    <property type="protein sequence ID" value="KIM86663.1"/>
    <property type="molecule type" value="Genomic_DNA"/>
</dbReference>
<dbReference type="HOGENOM" id="CLU_2688661_0_0_1"/>
<reference evidence="2" key="2">
    <citation type="submission" date="2015-01" db="EMBL/GenBank/DDBJ databases">
        <title>Evolutionary Origins and Diversification of the Mycorrhizal Mutualists.</title>
        <authorList>
            <consortium name="DOE Joint Genome Institute"/>
            <consortium name="Mycorrhizal Genomics Consortium"/>
            <person name="Kohler A."/>
            <person name="Kuo A."/>
            <person name="Nagy L.G."/>
            <person name="Floudas D."/>
            <person name="Copeland A."/>
            <person name="Barry K.W."/>
            <person name="Cichocki N."/>
            <person name="Veneault-Fourrey C."/>
            <person name="LaButti K."/>
            <person name="Lindquist E.A."/>
            <person name="Lipzen A."/>
            <person name="Lundell T."/>
            <person name="Morin E."/>
            <person name="Murat C."/>
            <person name="Riley R."/>
            <person name="Ohm R."/>
            <person name="Sun H."/>
            <person name="Tunlid A."/>
            <person name="Henrissat B."/>
            <person name="Grigoriev I.V."/>
            <person name="Hibbett D.S."/>
            <person name="Martin F."/>
        </authorList>
    </citation>
    <scope>NUCLEOTIDE SEQUENCE [LARGE SCALE GENOMIC DNA]</scope>
    <source>
        <strain evidence="2">F 1598</strain>
    </source>
</reference>
<reference evidence="1 2" key="1">
    <citation type="submission" date="2014-04" db="EMBL/GenBank/DDBJ databases">
        <authorList>
            <consortium name="DOE Joint Genome Institute"/>
            <person name="Kuo A."/>
            <person name="Tarkka M."/>
            <person name="Buscot F."/>
            <person name="Kohler A."/>
            <person name="Nagy L.G."/>
            <person name="Floudas D."/>
            <person name="Copeland A."/>
            <person name="Barry K.W."/>
            <person name="Cichocki N."/>
            <person name="Veneault-Fourrey C."/>
            <person name="LaButti K."/>
            <person name="Lindquist E.A."/>
            <person name="Lipzen A."/>
            <person name="Lundell T."/>
            <person name="Morin E."/>
            <person name="Murat C."/>
            <person name="Sun H."/>
            <person name="Tunlid A."/>
            <person name="Henrissat B."/>
            <person name="Grigoriev I.V."/>
            <person name="Hibbett D.S."/>
            <person name="Martin F."/>
            <person name="Nordberg H.P."/>
            <person name="Cantor M.N."/>
            <person name="Hua S.X."/>
        </authorList>
    </citation>
    <scope>NUCLEOTIDE SEQUENCE [LARGE SCALE GENOMIC DNA]</scope>
    <source>
        <strain evidence="1 2">F 1598</strain>
    </source>
</reference>
<dbReference type="AlphaFoldDB" id="A0A0C3BJY6"/>
<proteinExistence type="predicted"/>